<keyword evidence="1" id="KW-1133">Transmembrane helix</keyword>
<organism evidence="2">
    <name type="scientific">uncultured Caudovirales phage</name>
    <dbReference type="NCBI Taxonomy" id="2100421"/>
    <lineage>
        <taxon>Viruses</taxon>
        <taxon>Duplodnaviria</taxon>
        <taxon>Heunggongvirae</taxon>
        <taxon>Uroviricota</taxon>
        <taxon>Caudoviricetes</taxon>
        <taxon>Peduoviridae</taxon>
        <taxon>Maltschvirus</taxon>
        <taxon>Maltschvirus maltsch</taxon>
    </lineage>
</organism>
<accession>A0A6J5M779</accession>
<sequence length="71" mass="7505">MKFGVDIRIIADAEGRKGLHIGPHLEGTQTAKNVFVATLVTIAAVASLWMIAESPDPVTHPQSTVTIMGGH</sequence>
<keyword evidence="1" id="KW-0472">Membrane</keyword>
<proteinExistence type="predicted"/>
<evidence type="ECO:0000313" key="2">
    <source>
        <dbReference type="EMBL" id="CAB4141407.1"/>
    </source>
</evidence>
<keyword evidence="1" id="KW-0812">Transmembrane</keyword>
<dbReference type="EMBL" id="LR796391">
    <property type="protein sequence ID" value="CAB4141407.1"/>
    <property type="molecule type" value="Genomic_DNA"/>
</dbReference>
<reference evidence="2" key="1">
    <citation type="submission" date="2020-04" db="EMBL/GenBank/DDBJ databases">
        <authorList>
            <person name="Chiriac C."/>
            <person name="Salcher M."/>
            <person name="Ghai R."/>
            <person name="Kavagutti S V."/>
        </authorList>
    </citation>
    <scope>NUCLEOTIDE SEQUENCE</scope>
</reference>
<feature type="transmembrane region" description="Helical" evidence="1">
    <location>
        <begin position="34"/>
        <end position="52"/>
    </location>
</feature>
<protein>
    <submittedName>
        <fullName evidence="2">Uncharacterized protein</fullName>
    </submittedName>
</protein>
<evidence type="ECO:0000256" key="1">
    <source>
        <dbReference type="SAM" id="Phobius"/>
    </source>
</evidence>
<gene>
    <name evidence="2" type="ORF">UFOVP418_4</name>
</gene>
<name>A0A6J5M779_9CAUD</name>